<feature type="transmembrane region" description="Helical" evidence="7">
    <location>
        <begin position="124"/>
        <end position="147"/>
    </location>
</feature>
<proteinExistence type="inferred from homology"/>
<comment type="similarity">
    <text evidence="5">Belongs to the SAT4 family.</text>
</comment>
<evidence type="ECO:0000256" key="3">
    <source>
        <dbReference type="ARBA" id="ARBA00022989"/>
    </source>
</evidence>
<feature type="region of interest" description="Disordered" evidence="6">
    <location>
        <begin position="332"/>
        <end position="362"/>
    </location>
</feature>
<evidence type="ECO:0000256" key="6">
    <source>
        <dbReference type="SAM" id="MobiDB-lite"/>
    </source>
</evidence>
<dbReference type="OMA" id="NEWTIWY"/>
<dbReference type="Pfam" id="PF20684">
    <property type="entry name" value="Fung_rhodopsin"/>
    <property type="match status" value="1"/>
</dbReference>
<dbReference type="STRING" id="1168221.R7YXH6"/>
<keyword evidence="2 7" id="KW-0812">Transmembrane</keyword>
<evidence type="ECO:0000256" key="5">
    <source>
        <dbReference type="ARBA" id="ARBA00038359"/>
    </source>
</evidence>
<dbReference type="GO" id="GO:0016020">
    <property type="term" value="C:membrane"/>
    <property type="evidence" value="ECO:0007669"/>
    <property type="project" value="UniProtKB-SubCell"/>
</dbReference>
<evidence type="ECO:0000256" key="4">
    <source>
        <dbReference type="ARBA" id="ARBA00023136"/>
    </source>
</evidence>
<dbReference type="PANTHER" id="PTHR33048:SF149">
    <property type="entry name" value="UBID FAMILY DECARBOXYLASE"/>
    <property type="match status" value="1"/>
</dbReference>
<dbReference type="InterPro" id="IPR049326">
    <property type="entry name" value="Rhodopsin_dom_fungi"/>
</dbReference>
<feature type="transmembrane region" description="Helical" evidence="7">
    <location>
        <begin position="90"/>
        <end position="112"/>
    </location>
</feature>
<dbReference type="PANTHER" id="PTHR33048">
    <property type="entry name" value="PTH11-LIKE INTEGRAL MEMBRANE PROTEIN (AFU_ORTHOLOGUE AFUA_5G11245)"/>
    <property type="match status" value="1"/>
</dbReference>
<evidence type="ECO:0000259" key="8">
    <source>
        <dbReference type="Pfam" id="PF20684"/>
    </source>
</evidence>
<dbReference type="Proteomes" id="UP000016924">
    <property type="component" value="Unassembled WGS sequence"/>
</dbReference>
<dbReference type="eggNOG" id="ENOG502SJ6K">
    <property type="taxonomic scope" value="Eukaryota"/>
</dbReference>
<feature type="domain" description="Rhodopsin" evidence="8">
    <location>
        <begin position="21"/>
        <end position="263"/>
    </location>
</feature>
<feature type="transmembrane region" description="Helical" evidence="7">
    <location>
        <begin position="239"/>
        <end position="261"/>
    </location>
</feature>
<sequence>MSALAVESWSWFGLCVLVVTARLISRTILHGSVKNLQIDDALIVFATCIYTVLIVGMQVIANTNSNLIPPEHGLDFDPEDIKERIHGSKMVLVVEQCMCVTIWTIKACLLIMYSRLTTTRKQVLTLKIVAAYVAFSFVFMEVFYLGVWCRPFSEYWAVPPGNVQCSAATNHLITNAFFNISSDLMIIAIPLPIFIQVQLPLKKKVILCGIFGLGMFTILSAVLNKFYSFTQPFGSLWTFWYIREASTAMLTANIPFTWTLLQRAFKLRSFAGSGHHRSRSRTTYHQFNGTVASRFGRHSTAGDLNRAESQENINKGEVPLEIWQNTRIEVSSTESPGVEEMPSMPVPGMEKAVLPGKRYPSG</sequence>
<evidence type="ECO:0000256" key="1">
    <source>
        <dbReference type="ARBA" id="ARBA00004141"/>
    </source>
</evidence>
<organism evidence="9 10">
    <name type="scientific">Coniosporium apollinis (strain CBS 100218)</name>
    <name type="common">Rock-inhabiting black yeast</name>
    <dbReference type="NCBI Taxonomy" id="1168221"/>
    <lineage>
        <taxon>Eukaryota</taxon>
        <taxon>Fungi</taxon>
        <taxon>Dikarya</taxon>
        <taxon>Ascomycota</taxon>
        <taxon>Pezizomycotina</taxon>
        <taxon>Dothideomycetes</taxon>
        <taxon>Dothideomycetes incertae sedis</taxon>
        <taxon>Coniosporium</taxon>
    </lineage>
</organism>
<keyword evidence="3 7" id="KW-1133">Transmembrane helix</keyword>
<feature type="transmembrane region" description="Helical" evidence="7">
    <location>
        <begin position="206"/>
        <end position="227"/>
    </location>
</feature>
<feature type="transmembrane region" description="Helical" evidence="7">
    <location>
        <begin position="6"/>
        <end position="29"/>
    </location>
</feature>
<dbReference type="HOGENOM" id="CLU_019101_2_2_1"/>
<dbReference type="EMBL" id="JH767581">
    <property type="protein sequence ID" value="EON66509.1"/>
    <property type="molecule type" value="Genomic_DNA"/>
</dbReference>
<protein>
    <recommendedName>
        <fullName evidence="8">Rhodopsin domain-containing protein</fullName>
    </recommendedName>
</protein>
<evidence type="ECO:0000256" key="2">
    <source>
        <dbReference type="ARBA" id="ARBA00022692"/>
    </source>
</evidence>
<gene>
    <name evidence="9" type="ORF">W97_05754</name>
</gene>
<dbReference type="InterPro" id="IPR052337">
    <property type="entry name" value="SAT4-like"/>
</dbReference>
<feature type="transmembrane region" description="Helical" evidence="7">
    <location>
        <begin position="176"/>
        <end position="194"/>
    </location>
</feature>
<name>R7YXH6_CONA1</name>
<accession>R7YXH6</accession>
<dbReference type="GeneID" id="19903065"/>
<keyword evidence="10" id="KW-1185">Reference proteome</keyword>
<evidence type="ECO:0000256" key="7">
    <source>
        <dbReference type="SAM" id="Phobius"/>
    </source>
</evidence>
<evidence type="ECO:0000313" key="9">
    <source>
        <dbReference type="EMBL" id="EON66509.1"/>
    </source>
</evidence>
<feature type="transmembrane region" description="Helical" evidence="7">
    <location>
        <begin position="41"/>
        <end position="61"/>
    </location>
</feature>
<evidence type="ECO:0000313" key="10">
    <source>
        <dbReference type="Proteomes" id="UP000016924"/>
    </source>
</evidence>
<dbReference type="RefSeq" id="XP_007781826.1">
    <property type="nucleotide sequence ID" value="XM_007783636.1"/>
</dbReference>
<comment type="subcellular location">
    <subcellularLocation>
        <location evidence="1">Membrane</location>
        <topology evidence="1">Multi-pass membrane protein</topology>
    </subcellularLocation>
</comment>
<keyword evidence="4 7" id="KW-0472">Membrane</keyword>
<dbReference type="AlphaFoldDB" id="R7YXH6"/>
<reference evidence="10" key="1">
    <citation type="submission" date="2012-06" db="EMBL/GenBank/DDBJ databases">
        <title>The genome sequence of Coniosporium apollinis CBS 100218.</title>
        <authorList>
            <consortium name="The Broad Institute Genome Sequencing Platform"/>
            <person name="Cuomo C."/>
            <person name="Gorbushina A."/>
            <person name="Noack S."/>
            <person name="Walker B."/>
            <person name="Young S.K."/>
            <person name="Zeng Q."/>
            <person name="Gargeya S."/>
            <person name="Fitzgerald M."/>
            <person name="Haas B."/>
            <person name="Abouelleil A."/>
            <person name="Alvarado L."/>
            <person name="Arachchi H.M."/>
            <person name="Berlin A.M."/>
            <person name="Chapman S.B."/>
            <person name="Goldberg J."/>
            <person name="Griggs A."/>
            <person name="Gujja S."/>
            <person name="Hansen M."/>
            <person name="Howarth C."/>
            <person name="Imamovic A."/>
            <person name="Larimer J."/>
            <person name="McCowan C."/>
            <person name="Montmayeur A."/>
            <person name="Murphy C."/>
            <person name="Neiman D."/>
            <person name="Pearson M."/>
            <person name="Priest M."/>
            <person name="Roberts A."/>
            <person name="Saif S."/>
            <person name="Shea T."/>
            <person name="Sisk P."/>
            <person name="Sykes S."/>
            <person name="Wortman J."/>
            <person name="Nusbaum C."/>
            <person name="Birren B."/>
        </authorList>
    </citation>
    <scope>NUCLEOTIDE SEQUENCE [LARGE SCALE GENOMIC DNA]</scope>
    <source>
        <strain evidence="10">CBS 100218</strain>
    </source>
</reference>
<dbReference type="OrthoDB" id="3903189at2759"/>